<keyword evidence="5" id="KW-1185">Reference proteome</keyword>
<dbReference type="PANTHER" id="PTHR30483:SF6">
    <property type="entry name" value="PERIPLASMIC BINDING PROTEIN OF ABC TRANSPORTER FOR NATURAL AMINO ACIDS"/>
    <property type="match status" value="1"/>
</dbReference>
<reference evidence="4" key="2">
    <citation type="submission" date="2020-09" db="EMBL/GenBank/DDBJ databases">
        <authorList>
            <person name="Sun Q."/>
            <person name="Ohkuma M."/>
        </authorList>
    </citation>
    <scope>NUCLEOTIDE SEQUENCE</scope>
    <source>
        <strain evidence="4">JCM 3276</strain>
    </source>
</reference>
<dbReference type="InterPro" id="IPR051010">
    <property type="entry name" value="BCAA_transport"/>
</dbReference>
<dbReference type="PANTHER" id="PTHR30483">
    <property type="entry name" value="LEUCINE-SPECIFIC-BINDING PROTEIN"/>
    <property type="match status" value="1"/>
</dbReference>
<protein>
    <submittedName>
        <fullName evidence="4">ABC transporter substrate-binding protein</fullName>
    </submittedName>
</protein>
<comment type="similarity">
    <text evidence="1">Belongs to the leucine-binding protein family.</text>
</comment>
<dbReference type="InterPro" id="IPR028082">
    <property type="entry name" value="Peripla_BP_I"/>
</dbReference>
<dbReference type="RefSeq" id="WP_189208477.1">
    <property type="nucleotide sequence ID" value="NZ_BMRB01000001.1"/>
</dbReference>
<proteinExistence type="inferred from homology"/>
<dbReference type="AlphaFoldDB" id="A0A918G1P2"/>
<comment type="caution">
    <text evidence="4">The sequence shown here is derived from an EMBL/GenBank/DDBJ whole genome shotgun (WGS) entry which is preliminary data.</text>
</comment>
<name>A0A918G1P2_9PSEU</name>
<reference evidence="4" key="1">
    <citation type="journal article" date="2014" name="Int. J. Syst. Evol. Microbiol.">
        <title>Complete genome sequence of Corynebacterium casei LMG S-19264T (=DSM 44701T), isolated from a smear-ripened cheese.</title>
        <authorList>
            <consortium name="US DOE Joint Genome Institute (JGI-PGF)"/>
            <person name="Walter F."/>
            <person name="Albersmeier A."/>
            <person name="Kalinowski J."/>
            <person name="Ruckert C."/>
        </authorList>
    </citation>
    <scope>NUCLEOTIDE SEQUENCE</scope>
    <source>
        <strain evidence="4">JCM 3276</strain>
    </source>
</reference>
<feature type="domain" description="Leucine-binding protein" evidence="3">
    <location>
        <begin position="3"/>
        <end position="305"/>
    </location>
</feature>
<gene>
    <name evidence="4" type="ORF">GCM10010171_03120</name>
</gene>
<keyword evidence="2" id="KW-0732">Signal</keyword>
<organism evidence="4 5">
    <name type="scientific">Actinokineospora fastidiosa</name>
    <dbReference type="NCBI Taxonomy" id="1816"/>
    <lineage>
        <taxon>Bacteria</taxon>
        <taxon>Bacillati</taxon>
        <taxon>Actinomycetota</taxon>
        <taxon>Actinomycetes</taxon>
        <taxon>Pseudonocardiales</taxon>
        <taxon>Pseudonocardiaceae</taxon>
        <taxon>Actinokineospora</taxon>
    </lineage>
</organism>
<evidence type="ECO:0000259" key="3">
    <source>
        <dbReference type="Pfam" id="PF13458"/>
    </source>
</evidence>
<dbReference type="Pfam" id="PF13458">
    <property type="entry name" value="Peripla_BP_6"/>
    <property type="match status" value="1"/>
</dbReference>
<evidence type="ECO:0000256" key="2">
    <source>
        <dbReference type="ARBA" id="ARBA00022729"/>
    </source>
</evidence>
<accession>A0A918G1P2</accession>
<evidence type="ECO:0000313" key="4">
    <source>
        <dbReference type="EMBL" id="GGS14593.1"/>
    </source>
</evidence>
<dbReference type="Gene3D" id="3.40.50.2300">
    <property type="match status" value="2"/>
</dbReference>
<evidence type="ECO:0000313" key="5">
    <source>
        <dbReference type="Proteomes" id="UP000660680"/>
    </source>
</evidence>
<sequence length="351" mass="37185">MSLRIGVVVPRTGRLSALGEPLDFVAARFAGRARIFTADSRSTPEGARRAVERLVVEHRVPIVLTMAGSTVLPAAADACDRLGVPCLSTTLPWQLYRSSGFHFAWGLDDIARAFAELWDRVAERATVGCLWNDGMQGAALRRGFLPACRDRVMVHEPAYTERTPDFAPQIAAFADVDVVTSAATAADLAAFLAQAAPPRLVTCSRWLTYPFGVRRHNLDRVATIVYWTPDHPYVSSVDGTTAAELASAYTESTGRPWAQPLGLAHALFEVALHAFAHAADPTDPAALAEAIGRARVPTIAGPIDWPGGPAPGVAAVALAGGQWQGGDLVVVANTGAPDAPIRGDLLVSRSA</sequence>
<dbReference type="InterPro" id="IPR028081">
    <property type="entry name" value="Leu-bd"/>
</dbReference>
<dbReference type="EMBL" id="BMRB01000001">
    <property type="protein sequence ID" value="GGS14593.1"/>
    <property type="molecule type" value="Genomic_DNA"/>
</dbReference>
<dbReference type="SUPFAM" id="SSF53822">
    <property type="entry name" value="Periplasmic binding protein-like I"/>
    <property type="match status" value="1"/>
</dbReference>
<dbReference type="Proteomes" id="UP000660680">
    <property type="component" value="Unassembled WGS sequence"/>
</dbReference>
<evidence type="ECO:0000256" key="1">
    <source>
        <dbReference type="ARBA" id="ARBA00010062"/>
    </source>
</evidence>